<keyword evidence="3" id="KW-1185">Reference proteome</keyword>
<evidence type="ECO:0000259" key="1">
    <source>
        <dbReference type="Pfam" id="PF02589"/>
    </source>
</evidence>
<dbReference type="Pfam" id="PF02589">
    <property type="entry name" value="LUD_dom"/>
    <property type="match status" value="1"/>
</dbReference>
<dbReference type="SUPFAM" id="SSF100950">
    <property type="entry name" value="NagB/RpiA/CoA transferase-like"/>
    <property type="match status" value="1"/>
</dbReference>
<evidence type="ECO:0000313" key="3">
    <source>
        <dbReference type="Proteomes" id="UP001431656"/>
    </source>
</evidence>
<dbReference type="KEGG" id="broo:brsh051_23400"/>
<dbReference type="InterPro" id="IPR003741">
    <property type="entry name" value="LUD_dom"/>
</dbReference>
<dbReference type="Proteomes" id="UP001431656">
    <property type="component" value="Chromosome"/>
</dbReference>
<dbReference type="PANTHER" id="PTHR43682:SF1">
    <property type="entry name" value="LACTATE UTILIZATION PROTEIN C"/>
    <property type="match status" value="1"/>
</dbReference>
<feature type="domain" description="LUD" evidence="1">
    <location>
        <begin position="116"/>
        <end position="217"/>
    </location>
</feature>
<proteinExistence type="predicted"/>
<evidence type="ECO:0000313" key="2">
    <source>
        <dbReference type="EMBL" id="BEH03059.1"/>
    </source>
</evidence>
<dbReference type="AlphaFoldDB" id="A0AAN0MI17"/>
<accession>A0AAN0MI17</accession>
<dbReference type="InterPro" id="IPR037171">
    <property type="entry name" value="NagB/RpiA_transferase-like"/>
</dbReference>
<dbReference type="EMBL" id="AP028056">
    <property type="protein sequence ID" value="BEH03059.1"/>
    <property type="molecule type" value="Genomic_DNA"/>
</dbReference>
<name>A0AAN0MI17_9ACTN</name>
<gene>
    <name evidence="2" type="ORF">brsh051_23400</name>
</gene>
<reference evidence="2" key="1">
    <citation type="journal article" date="2024" name="Int. J. Syst. Evol. Microbiol.">
        <title>Brooklawnia propionicigenes sp. nov., a facultatively anaerobic, propionate-producing bacterium isolated from a methanogenic reactor treating waste from cattle farms.</title>
        <authorList>
            <person name="Akita Y."/>
            <person name="Ueki A."/>
            <person name="Tonouchi A."/>
            <person name="Sugawara Y."/>
            <person name="Honma S."/>
            <person name="Kaku N."/>
            <person name="Ueki K."/>
        </authorList>
    </citation>
    <scope>NUCLEOTIDE SEQUENCE</scope>
    <source>
        <strain evidence="2">SH051</strain>
    </source>
</reference>
<protein>
    <submittedName>
        <fullName evidence="2">LUD domain-containing protein</fullName>
    </submittedName>
</protein>
<dbReference type="InterPro" id="IPR024185">
    <property type="entry name" value="FTHF_cligase-like_sf"/>
</dbReference>
<organism evidence="2 3">
    <name type="scientific">Brooklawnia propionicigenes</name>
    <dbReference type="NCBI Taxonomy" id="3041175"/>
    <lineage>
        <taxon>Bacteria</taxon>
        <taxon>Bacillati</taxon>
        <taxon>Actinomycetota</taxon>
        <taxon>Actinomycetes</taxon>
        <taxon>Propionibacteriales</taxon>
        <taxon>Propionibacteriaceae</taxon>
        <taxon>Brooklawnia</taxon>
    </lineage>
</organism>
<dbReference type="Gene3D" id="3.40.50.10420">
    <property type="entry name" value="NagB/RpiA/CoA transferase-like"/>
    <property type="match status" value="1"/>
</dbReference>
<dbReference type="PANTHER" id="PTHR43682">
    <property type="entry name" value="LACTATE UTILIZATION PROTEIN C"/>
    <property type="match status" value="1"/>
</dbReference>
<sequence length="219" mass="22867">MTSAKEEILGRVRSALRDVPADETPADSPVEWVYHRSVEVGNIIDTFEQRVVDYKAAVVRSPKAKLAAALTTAARDLGVTSAVVPAGLAQAWRDGLAAAGVEVVEDNPGHRLSHSELNDTGAVVTAAACGVALTGTIVLDHSADQGRRALSLVPDVHICVVMADQVVSGVPEAVERVKPAVLAGQPLTWISGGSATSDIELSRVEGVHGPRSLYVIIAE</sequence>
<dbReference type="RefSeq" id="WP_278934324.1">
    <property type="nucleotide sequence ID" value="NZ_AP028056.1"/>
</dbReference>